<name>A0A5P1EMW7_ASPOF</name>
<feature type="compositionally biased region" description="Pro residues" evidence="4">
    <location>
        <begin position="1"/>
        <end position="10"/>
    </location>
</feature>
<dbReference type="PROSITE" id="PS00092">
    <property type="entry name" value="N6_MTASE"/>
    <property type="match status" value="1"/>
</dbReference>
<evidence type="ECO:0000256" key="2">
    <source>
        <dbReference type="ARBA" id="ARBA00022679"/>
    </source>
</evidence>
<dbReference type="Gene3D" id="3.40.50.150">
    <property type="entry name" value="Vaccinia Virus protein VP39"/>
    <property type="match status" value="1"/>
</dbReference>
<evidence type="ECO:0000313" key="6">
    <source>
        <dbReference type="EMBL" id="ONK67348.1"/>
    </source>
</evidence>
<dbReference type="InterPro" id="IPR052663">
    <property type="entry name" value="RF_glutamine_MTase_cyano"/>
</dbReference>
<dbReference type="PANTHER" id="PTHR47441:SF3">
    <property type="entry name" value="RELEASE FACTOR GLUTAMINE METHYLTRANSFERASE"/>
    <property type="match status" value="1"/>
</dbReference>
<dbReference type="PANTHER" id="PTHR47441">
    <property type="match status" value="1"/>
</dbReference>
<dbReference type="Gramene" id="ONK67348">
    <property type="protein sequence ID" value="ONK67348"/>
    <property type="gene ID" value="A4U43_C06F19250"/>
</dbReference>
<sequence length="300" mass="32226">MGPNPSPLPFSPALRSPPSTPLTSSRAPLLLQDAPNRALALTLTRPLRCDLDDLLLALAASGSSIGGPSAYLVGCEHWEGPGLVWLESGVLIPRPETEMVVDLVAEVEGFEGGVWADLGTGTGAIAIGIGRRLGEKGRVLATDLSEVAAETARVNVERYGLEGRVEVRQGSWFEPLRDVEGKLDGLVSNPPYIPSKDIEGLQEEVGRHEPRLALDGGEDGVECLVHLCEGAASALRPGGFFAFEVEVRHGSWFEPLGDVDGELDWLVNNPPDIPSDNIEDLQEEVGRPETGFHWMRVGYN</sequence>
<dbReference type="GO" id="GO:0008757">
    <property type="term" value="F:S-adenosylmethionine-dependent methyltransferase activity"/>
    <property type="evidence" value="ECO:0007669"/>
    <property type="project" value="UniProtKB-ARBA"/>
</dbReference>
<evidence type="ECO:0000259" key="5">
    <source>
        <dbReference type="Pfam" id="PF05175"/>
    </source>
</evidence>
<dbReference type="EMBL" id="CM007386">
    <property type="protein sequence ID" value="ONK67348.1"/>
    <property type="molecule type" value="Genomic_DNA"/>
</dbReference>
<feature type="region of interest" description="Disordered" evidence="4">
    <location>
        <begin position="1"/>
        <end position="26"/>
    </location>
</feature>
<evidence type="ECO:0000313" key="7">
    <source>
        <dbReference type="Proteomes" id="UP000243459"/>
    </source>
</evidence>
<dbReference type="SUPFAM" id="SSF53335">
    <property type="entry name" value="S-adenosyl-L-methionine-dependent methyltransferases"/>
    <property type="match status" value="1"/>
</dbReference>
<proteinExistence type="predicted"/>
<dbReference type="GO" id="GO:0008276">
    <property type="term" value="F:protein methyltransferase activity"/>
    <property type="evidence" value="ECO:0007669"/>
    <property type="project" value="InterPro"/>
</dbReference>
<protein>
    <recommendedName>
        <fullName evidence="5">Methyltransferase small domain-containing protein</fullName>
    </recommendedName>
</protein>
<feature type="domain" description="Methyltransferase small" evidence="5">
    <location>
        <begin position="111"/>
        <end position="196"/>
    </location>
</feature>
<dbReference type="CDD" id="cd02440">
    <property type="entry name" value="AdoMet_MTases"/>
    <property type="match status" value="1"/>
</dbReference>
<dbReference type="GO" id="GO:0032259">
    <property type="term" value="P:methylation"/>
    <property type="evidence" value="ECO:0007669"/>
    <property type="project" value="UniProtKB-KW"/>
</dbReference>
<evidence type="ECO:0000256" key="4">
    <source>
        <dbReference type="SAM" id="MobiDB-lite"/>
    </source>
</evidence>
<keyword evidence="7" id="KW-1185">Reference proteome</keyword>
<gene>
    <name evidence="6" type="ORF">A4U43_C06F19250</name>
</gene>
<evidence type="ECO:0000256" key="1">
    <source>
        <dbReference type="ARBA" id="ARBA00022603"/>
    </source>
</evidence>
<keyword evidence="2" id="KW-0808">Transferase</keyword>
<dbReference type="AlphaFoldDB" id="A0A5P1EMW7"/>
<dbReference type="InterPro" id="IPR004556">
    <property type="entry name" value="HemK-like"/>
</dbReference>
<reference evidence="7" key="1">
    <citation type="journal article" date="2017" name="Nat. Commun.">
        <title>The asparagus genome sheds light on the origin and evolution of a young Y chromosome.</title>
        <authorList>
            <person name="Harkess A."/>
            <person name="Zhou J."/>
            <person name="Xu C."/>
            <person name="Bowers J.E."/>
            <person name="Van der Hulst R."/>
            <person name="Ayyampalayam S."/>
            <person name="Mercati F."/>
            <person name="Riccardi P."/>
            <person name="McKain M.R."/>
            <person name="Kakrana A."/>
            <person name="Tang H."/>
            <person name="Ray J."/>
            <person name="Groenendijk J."/>
            <person name="Arikit S."/>
            <person name="Mathioni S.M."/>
            <person name="Nakano M."/>
            <person name="Shan H."/>
            <person name="Telgmann-Rauber A."/>
            <person name="Kanno A."/>
            <person name="Yue Z."/>
            <person name="Chen H."/>
            <person name="Li W."/>
            <person name="Chen Y."/>
            <person name="Xu X."/>
            <person name="Zhang Y."/>
            <person name="Luo S."/>
            <person name="Chen H."/>
            <person name="Gao J."/>
            <person name="Mao Z."/>
            <person name="Pires J.C."/>
            <person name="Luo M."/>
            <person name="Kudrna D."/>
            <person name="Wing R.A."/>
            <person name="Meyers B.C."/>
            <person name="Yi K."/>
            <person name="Kong H."/>
            <person name="Lavrijsen P."/>
            <person name="Sunseri F."/>
            <person name="Falavigna A."/>
            <person name="Ye Y."/>
            <person name="Leebens-Mack J.H."/>
            <person name="Chen G."/>
        </authorList>
    </citation>
    <scope>NUCLEOTIDE SEQUENCE [LARGE SCALE GENOMIC DNA]</scope>
    <source>
        <strain evidence="7">cv. DH0086</strain>
    </source>
</reference>
<organism evidence="6 7">
    <name type="scientific">Asparagus officinalis</name>
    <name type="common">Garden asparagus</name>
    <dbReference type="NCBI Taxonomy" id="4686"/>
    <lineage>
        <taxon>Eukaryota</taxon>
        <taxon>Viridiplantae</taxon>
        <taxon>Streptophyta</taxon>
        <taxon>Embryophyta</taxon>
        <taxon>Tracheophyta</taxon>
        <taxon>Spermatophyta</taxon>
        <taxon>Magnoliopsida</taxon>
        <taxon>Liliopsida</taxon>
        <taxon>Asparagales</taxon>
        <taxon>Asparagaceae</taxon>
        <taxon>Asparagoideae</taxon>
        <taxon>Asparagus</taxon>
    </lineage>
</organism>
<dbReference type="Pfam" id="PF05175">
    <property type="entry name" value="MTS"/>
    <property type="match status" value="1"/>
</dbReference>
<dbReference type="GO" id="GO:0003676">
    <property type="term" value="F:nucleic acid binding"/>
    <property type="evidence" value="ECO:0007669"/>
    <property type="project" value="InterPro"/>
</dbReference>
<feature type="compositionally biased region" description="Low complexity" evidence="4">
    <location>
        <begin position="11"/>
        <end position="26"/>
    </location>
</feature>
<dbReference type="NCBIfam" id="TIGR00536">
    <property type="entry name" value="hemK_fam"/>
    <property type="match status" value="1"/>
</dbReference>
<accession>A0A5P1EMW7</accession>
<dbReference type="InterPro" id="IPR007848">
    <property type="entry name" value="Small_mtfrase_dom"/>
</dbReference>
<keyword evidence="1" id="KW-0489">Methyltransferase</keyword>
<dbReference type="InterPro" id="IPR002052">
    <property type="entry name" value="DNA_methylase_N6_adenine_CS"/>
</dbReference>
<dbReference type="Proteomes" id="UP000243459">
    <property type="component" value="Chromosome 6"/>
</dbReference>
<dbReference type="InterPro" id="IPR029063">
    <property type="entry name" value="SAM-dependent_MTases_sf"/>
</dbReference>
<evidence type="ECO:0000256" key="3">
    <source>
        <dbReference type="ARBA" id="ARBA00022691"/>
    </source>
</evidence>
<keyword evidence="3" id="KW-0949">S-adenosyl-L-methionine</keyword>